<dbReference type="Gene3D" id="1.10.10.60">
    <property type="entry name" value="Homeodomain-like"/>
    <property type="match status" value="2"/>
</dbReference>
<evidence type="ECO:0000256" key="4">
    <source>
        <dbReference type="SAM" id="MobiDB-lite"/>
    </source>
</evidence>
<organism evidence="6 7">
    <name type="scientific">Streptomyces chitinivorans</name>
    <dbReference type="NCBI Taxonomy" id="1257027"/>
    <lineage>
        <taxon>Bacteria</taxon>
        <taxon>Bacillati</taxon>
        <taxon>Actinomycetota</taxon>
        <taxon>Actinomycetes</taxon>
        <taxon>Kitasatosporales</taxon>
        <taxon>Streptomycetaceae</taxon>
        <taxon>Streptomyces</taxon>
    </lineage>
</organism>
<evidence type="ECO:0000256" key="1">
    <source>
        <dbReference type="ARBA" id="ARBA00023015"/>
    </source>
</evidence>
<dbReference type="InterPro" id="IPR037923">
    <property type="entry name" value="HTH-like"/>
</dbReference>
<dbReference type="InterPro" id="IPR009057">
    <property type="entry name" value="Homeodomain-like_sf"/>
</dbReference>
<protein>
    <submittedName>
        <fullName evidence="6">AraC family transcriptional regulator</fullName>
    </submittedName>
</protein>
<feature type="region of interest" description="Disordered" evidence="4">
    <location>
        <begin position="307"/>
        <end position="331"/>
    </location>
</feature>
<evidence type="ECO:0000256" key="3">
    <source>
        <dbReference type="ARBA" id="ARBA00023163"/>
    </source>
</evidence>
<keyword evidence="2" id="KW-0238">DNA-binding</keyword>
<sequence>MVAGTDVLSELLRPLRLHGIFYSKWIAGGRWGVRGADDSCAVLHYMLRNGCVISFGDGAEPLRLGTGDLAVFPHGTAHTFADSEGRGRSALPLKSLLPDTSPGSSLCVTVGSEEPDTEILCASLHYDPAGEPSLYRALPRVIVLRRDMLEGELLLRRTLESLTTEMERTAPGARLVTLRAFEMIFVLALRTALERLSETSPALQALRHPGIGRALLAIYAGYHKPWTVESLSREAGMSRSAFAQTFRRLVGEPPARHLAARRMQEARLLLADPTVAQADIPERVGYRSAVGFHIAFRKEFGVTPGEYRASRQAAAPTPEADHPPPDASARR</sequence>
<keyword evidence="7" id="KW-1185">Reference proteome</keyword>
<evidence type="ECO:0000259" key="5">
    <source>
        <dbReference type="PROSITE" id="PS01124"/>
    </source>
</evidence>
<feature type="compositionally biased region" description="Basic and acidic residues" evidence="4">
    <location>
        <begin position="319"/>
        <end position="331"/>
    </location>
</feature>
<dbReference type="InterPro" id="IPR050204">
    <property type="entry name" value="AraC_XylS_family_regulators"/>
</dbReference>
<dbReference type="InterPro" id="IPR032783">
    <property type="entry name" value="AraC_lig"/>
</dbReference>
<comment type="caution">
    <text evidence="6">The sequence shown here is derived from an EMBL/GenBank/DDBJ whole genome shotgun (WGS) entry which is preliminary data.</text>
</comment>
<gene>
    <name evidence="6" type="ORF">ACG5V6_00235</name>
</gene>
<dbReference type="Pfam" id="PF12833">
    <property type="entry name" value="HTH_18"/>
    <property type="match status" value="1"/>
</dbReference>
<dbReference type="PROSITE" id="PS01124">
    <property type="entry name" value="HTH_ARAC_FAMILY_2"/>
    <property type="match status" value="1"/>
</dbReference>
<feature type="domain" description="HTH araC/xylS-type" evidence="5">
    <location>
        <begin position="212"/>
        <end position="310"/>
    </location>
</feature>
<dbReference type="SMART" id="SM00342">
    <property type="entry name" value="HTH_ARAC"/>
    <property type="match status" value="1"/>
</dbReference>
<dbReference type="SUPFAM" id="SSF46689">
    <property type="entry name" value="Homeodomain-like"/>
    <property type="match status" value="2"/>
</dbReference>
<evidence type="ECO:0000256" key="2">
    <source>
        <dbReference type="ARBA" id="ARBA00023125"/>
    </source>
</evidence>
<name>A0ABW7HLD8_9ACTN</name>
<dbReference type="RefSeq" id="WP_279948864.1">
    <property type="nucleotide sequence ID" value="NZ_BAABEN010000035.1"/>
</dbReference>
<evidence type="ECO:0000313" key="7">
    <source>
        <dbReference type="Proteomes" id="UP001607069"/>
    </source>
</evidence>
<accession>A0ABW7HLD8</accession>
<dbReference type="SUPFAM" id="SSF51215">
    <property type="entry name" value="Regulatory protein AraC"/>
    <property type="match status" value="1"/>
</dbReference>
<dbReference type="EMBL" id="JBIHMK010000001">
    <property type="protein sequence ID" value="MFH0246654.1"/>
    <property type="molecule type" value="Genomic_DNA"/>
</dbReference>
<keyword evidence="3" id="KW-0804">Transcription</keyword>
<dbReference type="Pfam" id="PF12852">
    <property type="entry name" value="Cupin_6"/>
    <property type="match status" value="1"/>
</dbReference>
<dbReference type="PANTHER" id="PTHR46796:SF7">
    <property type="entry name" value="ARAC FAMILY TRANSCRIPTIONAL REGULATOR"/>
    <property type="match status" value="1"/>
</dbReference>
<dbReference type="InterPro" id="IPR018060">
    <property type="entry name" value="HTH_AraC"/>
</dbReference>
<proteinExistence type="predicted"/>
<dbReference type="PANTHER" id="PTHR46796">
    <property type="entry name" value="HTH-TYPE TRANSCRIPTIONAL ACTIVATOR RHAS-RELATED"/>
    <property type="match status" value="1"/>
</dbReference>
<dbReference type="Proteomes" id="UP001607069">
    <property type="component" value="Unassembled WGS sequence"/>
</dbReference>
<keyword evidence="1" id="KW-0805">Transcription regulation</keyword>
<reference evidence="6 7" key="1">
    <citation type="submission" date="2024-10" db="EMBL/GenBank/DDBJ databases">
        <authorList>
            <person name="Cho J.-C."/>
        </authorList>
    </citation>
    <scope>NUCLEOTIDE SEQUENCE [LARGE SCALE GENOMIC DNA]</scope>
    <source>
        <strain evidence="6 7">KCTC29696</strain>
    </source>
</reference>
<evidence type="ECO:0000313" key="6">
    <source>
        <dbReference type="EMBL" id="MFH0246654.1"/>
    </source>
</evidence>